<keyword evidence="8" id="KW-1185">Reference proteome</keyword>
<gene>
    <name evidence="5" type="ORF">ABR748_30745</name>
    <name evidence="6" type="ORF">HUT09_34520</name>
</gene>
<dbReference type="GO" id="GO:0008168">
    <property type="term" value="F:methyltransferase activity"/>
    <property type="evidence" value="ECO:0007669"/>
    <property type="project" value="UniProtKB-KW"/>
</dbReference>
<dbReference type="Pfam" id="PF13649">
    <property type="entry name" value="Methyltransf_25"/>
    <property type="match status" value="1"/>
</dbReference>
<evidence type="ECO:0000256" key="2">
    <source>
        <dbReference type="ARBA" id="ARBA00022679"/>
    </source>
</evidence>
<keyword evidence="3" id="KW-0949">S-adenosyl-L-methionine</keyword>
<keyword evidence="2 6" id="KW-0808">Transferase</keyword>
<keyword evidence="1 6" id="KW-0489">Methyltransferase</keyword>
<protein>
    <submittedName>
        <fullName evidence="6">Class I SAM-dependent methyltransferase</fullName>
        <ecNumber evidence="5">2.1.-.-</ecNumber>
    </submittedName>
</protein>
<reference evidence="6 7" key="1">
    <citation type="submission" date="2020-06" db="EMBL/GenBank/DDBJ databases">
        <title>Genome mining for natural products.</title>
        <authorList>
            <person name="Zhang B."/>
            <person name="Shi J."/>
            <person name="Ge H."/>
        </authorList>
    </citation>
    <scope>NUCLEOTIDE SEQUENCE [LARGE SCALE GENOMIC DNA]</scope>
    <source>
        <strain evidence="6 7">NA06532</strain>
        <plasmid evidence="6 7">unnamed1</plasmid>
    </source>
</reference>
<dbReference type="InterPro" id="IPR029063">
    <property type="entry name" value="SAM-dependent_MTases_sf"/>
</dbReference>
<dbReference type="EMBL" id="JBEJUE010000038">
    <property type="protein sequence ID" value="MER0428558.1"/>
    <property type="molecule type" value="Genomic_DNA"/>
</dbReference>
<feature type="domain" description="Methyltransferase" evidence="4">
    <location>
        <begin position="52"/>
        <end position="145"/>
    </location>
</feature>
<keyword evidence="6" id="KW-0614">Plasmid</keyword>
<sequence>MTTSHDRPAPAATPAARYADDHAADYDRWFAKPGITAATLDTLMKHAGEGRVLELGVGTGRVALPLARRGFDVHGVEASAAMAARLRAKPGGDRVQITLGDFAEVPVEGMFSLILVVGGTLFELASREDLQSCLTAAAEHLEPAGVLVLDAHLPEALAVAAASGVPEVVSETDEQLILCHRRIDPSTATYQSHYLVHEADRTHHLRVRFHYASPGELDLMAERAGLRLRTRLGSWAEGPFTRDSTYHVSVYERR</sequence>
<evidence type="ECO:0000313" key="5">
    <source>
        <dbReference type="EMBL" id="MER0428558.1"/>
    </source>
</evidence>
<reference evidence="5 8" key="2">
    <citation type="submission" date="2024-01" db="EMBL/GenBank/DDBJ databases">
        <title>Metagenomic exploration of the rhizosphere soil microbial community and their significance in facilitating the development of wild simulated ginseng.</title>
        <authorList>
            <person name="Huang J."/>
        </authorList>
    </citation>
    <scope>NUCLEOTIDE SEQUENCE [LARGE SCALE GENOMIC DNA]</scope>
    <source>
        <strain evidence="5 8">WY141</strain>
    </source>
</reference>
<proteinExistence type="predicted"/>
<accession>A0A7H8N053</accession>
<dbReference type="SUPFAM" id="SSF53335">
    <property type="entry name" value="S-adenosyl-L-methionine-dependent methyltransferases"/>
    <property type="match status" value="1"/>
</dbReference>
<evidence type="ECO:0000256" key="1">
    <source>
        <dbReference type="ARBA" id="ARBA00022603"/>
    </source>
</evidence>
<name>A0A7H8N053_STRMI</name>
<dbReference type="PANTHER" id="PTHR43464">
    <property type="entry name" value="METHYLTRANSFERASE"/>
    <property type="match status" value="1"/>
</dbReference>
<organism evidence="6 7">
    <name type="scientific">Streptomyces microflavus</name>
    <name type="common">Streptomyces lipmanii</name>
    <dbReference type="NCBI Taxonomy" id="1919"/>
    <lineage>
        <taxon>Bacteria</taxon>
        <taxon>Bacillati</taxon>
        <taxon>Actinomycetota</taxon>
        <taxon>Actinomycetes</taxon>
        <taxon>Kitasatosporales</taxon>
        <taxon>Streptomycetaceae</taxon>
        <taxon>Streptomyces</taxon>
    </lineage>
</organism>
<dbReference type="EC" id="2.1.-.-" evidence="5"/>
<evidence type="ECO:0000256" key="3">
    <source>
        <dbReference type="ARBA" id="ARBA00022691"/>
    </source>
</evidence>
<dbReference type="Proteomes" id="UP000509345">
    <property type="component" value="Plasmid unnamed1"/>
</dbReference>
<dbReference type="RefSeq" id="WP_176145617.1">
    <property type="nucleotide sequence ID" value="NZ_CP054927.1"/>
</dbReference>
<dbReference type="CDD" id="cd02440">
    <property type="entry name" value="AdoMet_MTases"/>
    <property type="match status" value="1"/>
</dbReference>
<evidence type="ECO:0000313" key="7">
    <source>
        <dbReference type="Proteomes" id="UP000509345"/>
    </source>
</evidence>
<dbReference type="PANTHER" id="PTHR43464:SF19">
    <property type="entry name" value="UBIQUINONE BIOSYNTHESIS O-METHYLTRANSFERASE, MITOCHONDRIAL"/>
    <property type="match status" value="1"/>
</dbReference>
<dbReference type="GeneID" id="87636395"/>
<dbReference type="AlphaFoldDB" id="A0A7H8N053"/>
<dbReference type="Proteomes" id="UP001456562">
    <property type="component" value="Unassembled WGS sequence"/>
</dbReference>
<dbReference type="EMBL" id="CP054927">
    <property type="protein sequence ID" value="QKW47713.1"/>
    <property type="molecule type" value="Genomic_DNA"/>
</dbReference>
<evidence type="ECO:0000313" key="8">
    <source>
        <dbReference type="Proteomes" id="UP001456562"/>
    </source>
</evidence>
<geneLocation type="plasmid" evidence="6 7">
    <name>unnamed1</name>
</geneLocation>
<evidence type="ECO:0000313" key="6">
    <source>
        <dbReference type="EMBL" id="QKW47713.1"/>
    </source>
</evidence>
<dbReference type="InterPro" id="IPR041698">
    <property type="entry name" value="Methyltransf_25"/>
</dbReference>
<evidence type="ECO:0000259" key="4">
    <source>
        <dbReference type="Pfam" id="PF13649"/>
    </source>
</evidence>
<dbReference type="Gene3D" id="3.40.50.150">
    <property type="entry name" value="Vaccinia Virus protein VP39"/>
    <property type="match status" value="1"/>
</dbReference>
<dbReference type="GO" id="GO:0032259">
    <property type="term" value="P:methylation"/>
    <property type="evidence" value="ECO:0007669"/>
    <property type="project" value="UniProtKB-KW"/>
</dbReference>